<evidence type="ECO:0000313" key="2">
    <source>
        <dbReference type="EMBL" id="RZS57412.1"/>
    </source>
</evidence>
<dbReference type="SUPFAM" id="SSF53448">
    <property type="entry name" value="Nucleotide-diphospho-sugar transferases"/>
    <property type="match status" value="1"/>
</dbReference>
<dbReference type="InterPro" id="IPR050834">
    <property type="entry name" value="Glycosyltransf_2"/>
</dbReference>
<dbReference type="CDD" id="cd00761">
    <property type="entry name" value="Glyco_tranf_GTA_type"/>
    <property type="match status" value="1"/>
</dbReference>
<feature type="domain" description="Glycosyltransferase 2-like" evidence="1">
    <location>
        <begin position="7"/>
        <end position="134"/>
    </location>
</feature>
<comment type="caution">
    <text evidence="2">The sequence shown here is derived from an EMBL/GenBank/DDBJ whole genome shotgun (WGS) entry which is preliminary data.</text>
</comment>
<organism evidence="2 3">
    <name type="scientific">Microcella putealis</name>
    <dbReference type="NCBI Taxonomy" id="337005"/>
    <lineage>
        <taxon>Bacteria</taxon>
        <taxon>Bacillati</taxon>
        <taxon>Actinomycetota</taxon>
        <taxon>Actinomycetes</taxon>
        <taxon>Micrococcales</taxon>
        <taxon>Microbacteriaceae</taxon>
        <taxon>Microcella</taxon>
    </lineage>
</organism>
<gene>
    <name evidence="2" type="ORF">EV141_1124</name>
</gene>
<accession>A0A4Q7LSV5</accession>
<keyword evidence="3" id="KW-1185">Reference proteome</keyword>
<dbReference type="PANTHER" id="PTHR43685:SF2">
    <property type="entry name" value="GLYCOSYLTRANSFERASE 2-LIKE DOMAIN-CONTAINING PROTEIN"/>
    <property type="match status" value="1"/>
</dbReference>
<dbReference type="Proteomes" id="UP000293519">
    <property type="component" value="Unassembled WGS sequence"/>
</dbReference>
<sequence length="296" mass="32900">MGVLLDIVMPFYGDERMFREAVESVMAQDDHRWRLTVIDDAYPDRAPGDWAASLTHSSIRFLRNSRNEGVANSFRKAVEIAEHDALCIMGCDDLLEPSFVRVALERLEANPAVAYVQPGVAVIDDDGREYRPLADRIKAALRPRGGRNIGGERVAARLLTGNWTYFPSVTWRTSLLKQRSFDARFEVVLDLDLQLALLADGGLIAVDDRATFRYRRHGGSVSSVTARDGARFAEEAQLFREWTTTFGSMGWRRAASAARWHLTSRLNAATLALNASSDTATRRVLVGHVFGKGSAT</sequence>
<dbReference type="InterPro" id="IPR029044">
    <property type="entry name" value="Nucleotide-diphossugar_trans"/>
</dbReference>
<evidence type="ECO:0000259" key="1">
    <source>
        <dbReference type="Pfam" id="PF00535"/>
    </source>
</evidence>
<evidence type="ECO:0000313" key="3">
    <source>
        <dbReference type="Proteomes" id="UP000293519"/>
    </source>
</evidence>
<name>A0A4Q7LSV5_9MICO</name>
<keyword evidence="2" id="KW-0808">Transferase</keyword>
<reference evidence="2 3" key="1">
    <citation type="journal article" date="2015" name="Stand. Genomic Sci.">
        <title>Genomic Encyclopedia of Bacterial and Archaeal Type Strains, Phase III: the genomes of soil and plant-associated and newly described type strains.</title>
        <authorList>
            <person name="Whitman W.B."/>
            <person name="Woyke T."/>
            <person name="Klenk H.P."/>
            <person name="Zhou Y."/>
            <person name="Lilburn T.G."/>
            <person name="Beck B.J."/>
            <person name="De Vos P."/>
            <person name="Vandamme P."/>
            <person name="Eisen J.A."/>
            <person name="Garrity G."/>
            <person name="Hugenholtz P."/>
            <person name="Kyrpides N.C."/>
        </authorList>
    </citation>
    <scope>NUCLEOTIDE SEQUENCE [LARGE SCALE GENOMIC DNA]</scope>
    <source>
        <strain evidence="2 3">CV2</strain>
    </source>
</reference>
<proteinExistence type="predicted"/>
<dbReference type="EMBL" id="SGWW01000002">
    <property type="protein sequence ID" value="RZS57412.1"/>
    <property type="molecule type" value="Genomic_DNA"/>
</dbReference>
<dbReference type="GO" id="GO:0016740">
    <property type="term" value="F:transferase activity"/>
    <property type="evidence" value="ECO:0007669"/>
    <property type="project" value="UniProtKB-KW"/>
</dbReference>
<protein>
    <submittedName>
        <fullName evidence="2">Glycosyl transferase family 2</fullName>
    </submittedName>
</protein>
<dbReference type="AlphaFoldDB" id="A0A4Q7LSV5"/>
<dbReference type="Gene3D" id="3.90.550.10">
    <property type="entry name" value="Spore Coat Polysaccharide Biosynthesis Protein SpsA, Chain A"/>
    <property type="match status" value="1"/>
</dbReference>
<dbReference type="PANTHER" id="PTHR43685">
    <property type="entry name" value="GLYCOSYLTRANSFERASE"/>
    <property type="match status" value="1"/>
</dbReference>
<dbReference type="InterPro" id="IPR001173">
    <property type="entry name" value="Glyco_trans_2-like"/>
</dbReference>
<dbReference type="Pfam" id="PF00535">
    <property type="entry name" value="Glycos_transf_2"/>
    <property type="match status" value="1"/>
</dbReference>